<accession>A0A0A8XTS5</accession>
<evidence type="ECO:0000313" key="1">
    <source>
        <dbReference type="EMBL" id="JAD16070.1"/>
    </source>
</evidence>
<dbReference type="EMBL" id="GBRH01281825">
    <property type="protein sequence ID" value="JAD16070.1"/>
    <property type="molecule type" value="Transcribed_RNA"/>
</dbReference>
<dbReference type="AlphaFoldDB" id="A0A0A8XTS5"/>
<sequence length="70" mass="7779">MPRRLRYLRPLHAPMPLRCSSAISSTWLLLGSAICSLAPDARHCPSCTVPSRALLLNHASLSLTYFWSTL</sequence>
<name>A0A0A8XTS5_ARUDO</name>
<proteinExistence type="predicted"/>
<organism evidence="1">
    <name type="scientific">Arundo donax</name>
    <name type="common">Giant reed</name>
    <name type="synonym">Donax arundinaceus</name>
    <dbReference type="NCBI Taxonomy" id="35708"/>
    <lineage>
        <taxon>Eukaryota</taxon>
        <taxon>Viridiplantae</taxon>
        <taxon>Streptophyta</taxon>
        <taxon>Embryophyta</taxon>
        <taxon>Tracheophyta</taxon>
        <taxon>Spermatophyta</taxon>
        <taxon>Magnoliopsida</taxon>
        <taxon>Liliopsida</taxon>
        <taxon>Poales</taxon>
        <taxon>Poaceae</taxon>
        <taxon>PACMAD clade</taxon>
        <taxon>Arundinoideae</taxon>
        <taxon>Arundineae</taxon>
        <taxon>Arundo</taxon>
    </lineage>
</organism>
<reference evidence="1" key="1">
    <citation type="submission" date="2014-09" db="EMBL/GenBank/DDBJ databases">
        <authorList>
            <person name="Magalhaes I.L.F."/>
            <person name="Oliveira U."/>
            <person name="Santos F.R."/>
            <person name="Vidigal T.H.D.A."/>
            <person name="Brescovit A.D."/>
            <person name="Santos A.J."/>
        </authorList>
    </citation>
    <scope>NUCLEOTIDE SEQUENCE</scope>
    <source>
        <tissue evidence="1">Shoot tissue taken approximately 20 cm above the soil surface</tissue>
    </source>
</reference>
<reference evidence="1" key="2">
    <citation type="journal article" date="2015" name="Data Brief">
        <title>Shoot transcriptome of the giant reed, Arundo donax.</title>
        <authorList>
            <person name="Barrero R.A."/>
            <person name="Guerrero F.D."/>
            <person name="Moolhuijzen P."/>
            <person name="Goolsby J.A."/>
            <person name="Tidwell J."/>
            <person name="Bellgard S.E."/>
            <person name="Bellgard M.I."/>
        </authorList>
    </citation>
    <scope>NUCLEOTIDE SEQUENCE</scope>
    <source>
        <tissue evidence="1">Shoot tissue taken approximately 20 cm above the soil surface</tissue>
    </source>
</reference>
<protein>
    <submittedName>
        <fullName evidence="1">Uncharacterized protein</fullName>
    </submittedName>
</protein>